<comment type="caution">
    <text evidence="2">The sequence shown here is derived from an EMBL/GenBank/DDBJ whole genome shotgun (WGS) entry which is preliminary data.</text>
</comment>
<proteinExistence type="predicted"/>
<organism evidence="2 3">
    <name type="scientific">Eiseniibacteriota bacterium</name>
    <dbReference type="NCBI Taxonomy" id="2212470"/>
    <lineage>
        <taxon>Bacteria</taxon>
        <taxon>Candidatus Eiseniibacteriota</taxon>
    </lineage>
</organism>
<dbReference type="SUPFAM" id="SSF53335">
    <property type="entry name" value="S-adenosyl-L-methionine-dependent methyltransferases"/>
    <property type="match status" value="1"/>
</dbReference>
<feature type="domain" description="Methyltransferase type 11" evidence="1">
    <location>
        <begin position="109"/>
        <end position="209"/>
    </location>
</feature>
<evidence type="ECO:0000313" key="2">
    <source>
        <dbReference type="EMBL" id="MBI3539624.1"/>
    </source>
</evidence>
<dbReference type="PANTHER" id="PTHR43591">
    <property type="entry name" value="METHYLTRANSFERASE"/>
    <property type="match status" value="1"/>
</dbReference>
<keyword evidence="2" id="KW-0808">Transferase</keyword>
<sequence length="295" mass="33612">MVLNPARLDSWAREIIVDPLAKGPLIEDRSNNRYLSPYGRQYPITNGVLDLRLLNNHTTPDQTRWSRGQSEYEEWSRSLIAGDHLKNYQSEIEQVREVYADMPVVGKCLDVGGHQGRLRQFLSAGQPYISCDPFIDVFADLEKQPNLLEAFPFLAEPVNFVCCDAEFLPFQSVAFDTVHMRSVIDHLLSPELALNEAYRVLGGGGVLIVGLWVKGKPGTRARHDAKSLAREMLARAGVRRFVDHHVWHPTYAELIRLIRECGFEIDRVHWQKGHEDNVCYIRAIKSDGLIRGLVR</sequence>
<evidence type="ECO:0000313" key="3">
    <source>
        <dbReference type="Proteomes" id="UP000807850"/>
    </source>
</evidence>
<gene>
    <name evidence="2" type="ORF">HY076_05075</name>
</gene>
<dbReference type="Proteomes" id="UP000807850">
    <property type="component" value="Unassembled WGS sequence"/>
</dbReference>
<dbReference type="AlphaFoldDB" id="A0A9D6LBH3"/>
<keyword evidence="2" id="KW-0489">Methyltransferase</keyword>
<dbReference type="EMBL" id="JACQAY010000157">
    <property type="protein sequence ID" value="MBI3539624.1"/>
    <property type="molecule type" value="Genomic_DNA"/>
</dbReference>
<dbReference type="GO" id="GO:0008757">
    <property type="term" value="F:S-adenosylmethionine-dependent methyltransferase activity"/>
    <property type="evidence" value="ECO:0007669"/>
    <property type="project" value="InterPro"/>
</dbReference>
<dbReference type="InterPro" id="IPR013216">
    <property type="entry name" value="Methyltransf_11"/>
</dbReference>
<accession>A0A9D6LBH3</accession>
<name>A0A9D6LBH3_UNCEI</name>
<dbReference type="Pfam" id="PF08241">
    <property type="entry name" value="Methyltransf_11"/>
    <property type="match status" value="1"/>
</dbReference>
<dbReference type="Gene3D" id="3.40.50.150">
    <property type="entry name" value="Vaccinia Virus protein VP39"/>
    <property type="match status" value="1"/>
</dbReference>
<protein>
    <submittedName>
        <fullName evidence="2">Methyltransferase domain-containing protein</fullName>
    </submittedName>
</protein>
<dbReference type="InterPro" id="IPR029063">
    <property type="entry name" value="SAM-dependent_MTases_sf"/>
</dbReference>
<evidence type="ECO:0000259" key="1">
    <source>
        <dbReference type="Pfam" id="PF08241"/>
    </source>
</evidence>
<reference evidence="2" key="1">
    <citation type="submission" date="2020-07" db="EMBL/GenBank/DDBJ databases">
        <title>Huge and variable diversity of episymbiotic CPR bacteria and DPANN archaea in groundwater ecosystems.</title>
        <authorList>
            <person name="He C.Y."/>
            <person name="Keren R."/>
            <person name="Whittaker M."/>
            <person name="Farag I.F."/>
            <person name="Doudna J."/>
            <person name="Cate J.H.D."/>
            <person name="Banfield J.F."/>
        </authorList>
    </citation>
    <scope>NUCLEOTIDE SEQUENCE</scope>
    <source>
        <strain evidence="2">NC_groundwater_928_Pr1_S-0.2um_72_17</strain>
    </source>
</reference>
<dbReference type="GO" id="GO:0032259">
    <property type="term" value="P:methylation"/>
    <property type="evidence" value="ECO:0007669"/>
    <property type="project" value="UniProtKB-KW"/>
</dbReference>